<keyword evidence="4 6" id="KW-1133">Transmembrane helix</keyword>
<feature type="transmembrane region" description="Helical" evidence="6">
    <location>
        <begin position="95"/>
        <end position="128"/>
    </location>
</feature>
<dbReference type="PROSITE" id="PS50850">
    <property type="entry name" value="MFS"/>
    <property type="match status" value="1"/>
</dbReference>
<feature type="transmembrane region" description="Helical" evidence="6">
    <location>
        <begin position="392"/>
        <end position="415"/>
    </location>
</feature>
<comment type="subcellular location">
    <subcellularLocation>
        <location evidence="1">Membrane</location>
        <topology evidence="1">Multi-pass membrane protein</topology>
    </subcellularLocation>
</comment>
<evidence type="ECO:0000256" key="2">
    <source>
        <dbReference type="ARBA" id="ARBA00022448"/>
    </source>
</evidence>
<dbReference type="InterPro" id="IPR036259">
    <property type="entry name" value="MFS_trans_sf"/>
</dbReference>
<gene>
    <name evidence="8" type="ORF">BSTOLATCC_MIC12778</name>
</gene>
<feature type="transmembrane region" description="Helical" evidence="6">
    <location>
        <begin position="62"/>
        <end position="83"/>
    </location>
</feature>
<comment type="caution">
    <text evidence="8">The sequence shown here is derived from an EMBL/GenBank/DDBJ whole genome shotgun (WGS) entry which is preliminary data.</text>
</comment>
<sequence length="449" mass="50142">MSNETMLTTAQCLDKIGWGSYQKRKFIQCGLAWTNSQLWVVLIGIILSSISHEWDISNSLRGFIGTLYQIGMLAGSVLWGYWADRYGRMFSFKKSLLIVVIFSLFMIFSFSLVLFIICAFIIGIGVSGELVVSGVVFKEFCPPKNSGYVTALSSFFGMGGAFVALICVLVELFNYSEIANWRLIISFIFFYDLLIFIYRLDMDDTPSYYFAKGSKENSEKILKKIAAVNGKDEAVVALIDPILNENSVSKPKSNSYKMLFHRDHLRASLLLTVIYFTKMFGYVNVLMFMPRFLSEYSKLTQYIAIFIQQLFGIPGVFLAAYLVNTKFGRVKTLAACEFSAALFVFLFLLSGNVVLVVICTSLMSLVVLMGYGCLYTVTPESYPTEIRNTASGWLFSAARIGGIISPTITGVLLDIPGGKEIALAIYSISFLIDTACVLFLAETRQNIIK</sequence>
<accession>A0AAU9IUR1</accession>
<dbReference type="Pfam" id="PF00083">
    <property type="entry name" value="Sugar_tr"/>
    <property type="match status" value="1"/>
</dbReference>
<feature type="transmembrane region" description="Helical" evidence="6">
    <location>
        <begin position="421"/>
        <end position="441"/>
    </location>
</feature>
<keyword evidence="5 6" id="KW-0472">Membrane</keyword>
<feature type="transmembrane region" description="Helical" evidence="6">
    <location>
        <begin position="181"/>
        <end position="200"/>
    </location>
</feature>
<feature type="transmembrane region" description="Helical" evidence="6">
    <location>
        <begin position="267"/>
        <end position="290"/>
    </location>
</feature>
<dbReference type="Proteomes" id="UP001162131">
    <property type="component" value="Unassembled WGS sequence"/>
</dbReference>
<protein>
    <recommendedName>
        <fullName evidence="7">Major facilitator superfamily (MFS) profile domain-containing protein</fullName>
    </recommendedName>
</protein>
<organism evidence="8 9">
    <name type="scientific">Blepharisma stoltei</name>
    <dbReference type="NCBI Taxonomy" id="1481888"/>
    <lineage>
        <taxon>Eukaryota</taxon>
        <taxon>Sar</taxon>
        <taxon>Alveolata</taxon>
        <taxon>Ciliophora</taxon>
        <taxon>Postciliodesmatophora</taxon>
        <taxon>Heterotrichea</taxon>
        <taxon>Heterotrichida</taxon>
        <taxon>Blepharismidae</taxon>
        <taxon>Blepharisma</taxon>
    </lineage>
</organism>
<reference evidence="8" key="1">
    <citation type="submission" date="2021-09" db="EMBL/GenBank/DDBJ databases">
        <authorList>
            <consortium name="AG Swart"/>
            <person name="Singh M."/>
            <person name="Singh A."/>
            <person name="Seah K."/>
            <person name="Emmerich C."/>
        </authorList>
    </citation>
    <scope>NUCLEOTIDE SEQUENCE</scope>
    <source>
        <strain evidence="8">ATCC30299</strain>
    </source>
</reference>
<keyword evidence="3 6" id="KW-0812">Transmembrane</keyword>
<dbReference type="InterPro" id="IPR020846">
    <property type="entry name" value="MFS_dom"/>
</dbReference>
<evidence type="ECO:0000313" key="8">
    <source>
        <dbReference type="EMBL" id="CAG9315000.1"/>
    </source>
</evidence>
<evidence type="ECO:0000259" key="7">
    <source>
        <dbReference type="PROSITE" id="PS50850"/>
    </source>
</evidence>
<dbReference type="GO" id="GO:0016020">
    <property type="term" value="C:membrane"/>
    <property type="evidence" value="ECO:0007669"/>
    <property type="project" value="UniProtKB-SubCell"/>
</dbReference>
<evidence type="ECO:0000256" key="5">
    <source>
        <dbReference type="ARBA" id="ARBA00023136"/>
    </source>
</evidence>
<evidence type="ECO:0000256" key="3">
    <source>
        <dbReference type="ARBA" id="ARBA00022692"/>
    </source>
</evidence>
<evidence type="ECO:0000313" key="9">
    <source>
        <dbReference type="Proteomes" id="UP001162131"/>
    </source>
</evidence>
<feature type="transmembrane region" description="Helical" evidence="6">
    <location>
        <begin position="30"/>
        <end position="50"/>
    </location>
</feature>
<dbReference type="InterPro" id="IPR005828">
    <property type="entry name" value="MFS_sugar_transport-like"/>
</dbReference>
<evidence type="ECO:0000256" key="4">
    <source>
        <dbReference type="ARBA" id="ARBA00022989"/>
    </source>
</evidence>
<proteinExistence type="predicted"/>
<name>A0AAU9IUR1_9CILI</name>
<dbReference type="Gene3D" id="1.20.1250.20">
    <property type="entry name" value="MFS general substrate transporter like domains"/>
    <property type="match status" value="1"/>
</dbReference>
<feature type="transmembrane region" description="Helical" evidence="6">
    <location>
        <begin position="343"/>
        <end position="371"/>
    </location>
</feature>
<feature type="transmembrane region" description="Helical" evidence="6">
    <location>
        <begin position="302"/>
        <end position="323"/>
    </location>
</feature>
<keyword evidence="2" id="KW-0813">Transport</keyword>
<evidence type="ECO:0000256" key="1">
    <source>
        <dbReference type="ARBA" id="ARBA00004141"/>
    </source>
</evidence>
<dbReference type="AlphaFoldDB" id="A0AAU9IUR1"/>
<dbReference type="SUPFAM" id="SSF103473">
    <property type="entry name" value="MFS general substrate transporter"/>
    <property type="match status" value="1"/>
</dbReference>
<dbReference type="PANTHER" id="PTHR23511:SF5">
    <property type="entry name" value="MAJOR FACILITATOR-TYPE TRANSPORTER HXNZ-RELATED"/>
    <property type="match status" value="1"/>
</dbReference>
<dbReference type="GO" id="GO:0022857">
    <property type="term" value="F:transmembrane transporter activity"/>
    <property type="evidence" value="ECO:0007669"/>
    <property type="project" value="InterPro"/>
</dbReference>
<feature type="transmembrane region" description="Helical" evidence="6">
    <location>
        <begin position="148"/>
        <end position="169"/>
    </location>
</feature>
<evidence type="ECO:0000256" key="6">
    <source>
        <dbReference type="SAM" id="Phobius"/>
    </source>
</evidence>
<dbReference type="CDD" id="cd17316">
    <property type="entry name" value="MFS_SV2_like"/>
    <property type="match status" value="1"/>
</dbReference>
<keyword evidence="9" id="KW-1185">Reference proteome</keyword>
<dbReference type="PANTHER" id="PTHR23511">
    <property type="entry name" value="SYNAPTIC VESICLE GLYCOPROTEIN 2"/>
    <property type="match status" value="1"/>
</dbReference>
<dbReference type="EMBL" id="CAJZBQ010000013">
    <property type="protein sequence ID" value="CAG9315000.1"/>
    <property type="molecule type" value="Genomic_DNA"/>
</dbReference>
<feature type="domain" description="Major facilitator superfamily (MFS) profile" evidence="7">
    <location>
        <begin position="25"/>
        <end position="445"/>
    </location>
</feature>